<proteinExistence type="predicted"/>
<sequence length="68" mass="7583">MRDISLFRPGLYKTTLPGLYKTLDKANHEHSVATTDHCDKGGLPRTQGVHVCCVYSIQSKERYSCGPT</sequence>
<evidence type="ECO:0000313" key="2">
    <source>
        <dbReference type="WBParaSite" id="MBELARI_LOCUS18664"/>
    </source>
</evidence>
<name>A0AAF3EWU6_9BILA</name>
<organism evidence="1 2">
    <name type="scientific">Mesorhabditis belari</name>
    <dbReference type="NCBI Taxonomy" id="2138241"/>
    <lineage>
        <taxon>Eukaryota</taxon>
        <taxon>Metazoa</taxon>
        <taxon>Ecdysozoa</taxon>
        <taxon>Nematoda</taxon>
        <taxon>Chromadorea</taxon>
        <taxon>Rhabditida</taxon>
        <taxon>Rhabditina</taxon>
        <taxon>Rhabditomorpha</taxon>
        <taxon>Rhabditoidea</taxon>
        <taxon>Rhabditidae</taxon>
        <taxon>Mesorhabditinae</taxon>
        <taxon>Mesorhabditis</taxon>
    </lineage>
</organism>
<evidence type="ECO:0000313" key="1">
    <source>
        <dbReference type="Proteomes" id="UP000887575"/>
    </source>
</evidence>
<keyword evidence="1" id="KW-1185">Reference proteome</keyword>
<dbReference type="Proteomes" id="UP000887575">
    <property type="component" value="Unassembled WGS sequence"/>
</dbReference>
<accession>A0AAF3EWU6</accession>
<protein>
    <submittedName>
        <fullName evidence="2">Uncharacterized protein</fullName>
    </submittedName>
</protein>
<reference evidence="2" key="1">
    <citation type="submission" date="2024-02" db="UniProtKB">
        <authorList>
            <consortium name="WormBaseParasite"/>
        </authorList>
    </citation>
    <scope>IDENTIFICATION</scope>
</reference>
<dbReference type="WBParaSite" id="MBELARI_LOCUS18664">
    <property type="protein sequence ID" value="MBELARI_LOCUS18664"/>
    <property type="gene ID" value="MBELARI_LOCUS18664"/>
</dbReference>
<dbReference type="AlphaFoldDB" id="A0AAF3EWU6"/>